<keyword evidence="4 7" id="KW-0704">Schiff base</keyword>
<evidence type="ECO:0000256" key="5">
    <source>
        <dbReference type="ARBA" id="ARBA00048791"/>
    </source>
</evidence>
<dbReference type="EC" id="4.1.2.4" evidence="7"/>
<dbReference type="PANTHER" id="PTHR10889:SF1">
    <property type="entry name" value="DEOXYRIBOSE-PHOSPHATE ALDOLASE"/>
    <property type="match status" value="1"/>
</dbReference>
<dbReference type="InterPro" id="IPR013785">
    <property type="entry name" value="Aldolase_TIM"/>
</dbReference>
<dbReference type="AlphaFoldDB" id="A0A662D8W6"/>
<keyword evidence="3 7" id="KW-0456">Lyase</keyword>
<proteinExistence type="inferred from homology"/>
<comment type="subcellular location">
    <subcellularLocation>
        <location evidence="7">Cytoplasm</location>
    </subcellularLocation>
</comment>
<dbReference type="SUPFAM" id="SSF51569">
    <property type="entry name" value="Aldolase"/>
    <property type="match status" value="1"/>
</dbReference>
<dbReference type="InterPro" id="IPR002915">
    <property type="entry name" value="DeoC/FbaB/LacD_aldolase"/>
</dbReference>
<keyword evidence="2 7" id="KW-0963">Cytoplasm</keyword>
<organism evidence="8 9">
    <name type="scientific">Aerophobetes bacterium</name>
    <dbReference type="NCBI Taxonomy" id="2030807"/>
    <lineage>
        <taxon>Bacteria</taxon>
        <taxon>Candidatus Aerophobota</taxon>
    </lineage>
</organism>
<dbReference type="PANTHER" id="PTHR10889">
    <property type="entry name" value="DEOXYRIBOSE-PHOSPHATE ALDOLASE"/>
    <property type="match status" value="1"/>
</dbReference>
<evidence type="ECO:0000313" key="9">
    <source>
        <dbReference type="Proteomes" id="UP000267654"/>
    </source>
</evidence>
<dbReference type="CDD" id="cd00959">
    <property type="entry name" value="DeoC"/>
    <property type="match status" value="1"/>
</dbReference>
<feature type="active site" description="Schiff-base intermediate with acetaldehyde" evidence="7">
    <location>
        <position position="164"/>
    </location>
</feature>
<evidence type="ECO:0000256" key="3">
    <source>
        <dbReference type="ARBA" id="ARBA00023239"/>
    </source>
</evidence>
<dbReference type="PIRSF" id="PIRSF001357">
    <property type="entry name" value="DeoC"/>
    <property type="match status" value="1"/>
</dbReference>
<dbReference type="InterPro" id="IPR011343">
    <property type="entry name" value="DeoC"/>
</dbReference>
<comment type="function">
    <text evidence="6 7">Catalyzes a reversible aldol reaction between acetaldehyde and D-glyceraldehyde 3-phosphate to generate 2-deoxy-D-ribose 5-phosphate.</text>
</comment>
<dbReference type="SMART" id="SM01133">
    <property type="entry name" value="DeoC"/>
    <property type="match status" value="1"/>
</dbReference>
<dbReference type="GO" id="GO:0009264">
    <property type="term" value="P:deoxyribonucleotide catabolic process"/>
    <property type="evidence" value="ECO:0007669"/>
    <property type="project" value="UniProtKB-UniRule"/>
</dbReference>
<evidence type="ECO:0000256" key="1">
    <source>
        <dbReference type="ARBA" id="ARBA00010936"/>
    </source>
</evidence>
<dbReference type="EMBL" id="QMQB01000204">
    <property type="protein sequence ID" value="RLE11895.1"/>
    <property type="molecule type" value="Genomic_DNA"/>
</dbReference>
<evidence type="ECO:0000256" key="4">
    <source>
        <dbReference type="ARBA" id="ARBA00023270"/>
    </source>
</evidence>
<sequence>MKYEKIDVASLTAEKLAKTIDHAMLRPNLTRDDIKKGCELALKYKVAAVCVNPYYVDLCVDILKGSGVKVSAVVAFPFGQSIPEVKAAETKYAIEKGAEELDMVINVAALKNGDHRYVVDDIRKVVEVSRGALVKVILENCYLTDDEKIKACRLAEEAGAHYVKTSTGFGSDGAKVEDVKLMYKTVGPRLGIKAAGGIRSLNKAIDMLKAGATRLGVSATEKIMEEMKKQ</sequence>
<dbReference type="FunFam" id="3.20.20.70:FF:000044">
    <property type="entry name" value="Deoxyribose-phosphate aldolase"/>
    <property type="match status" value="1"/>
</dbReference>
<evidence type="ECO:0000256" key="6">
    <source>
        <dbReference type="ARBA" id="ARBA00056337"/>
    </source>
</evidence>
<comment type="catalytic activity">
    <reaction evidence="5 7">
        <text>2-deoxy-D-ribose 5-phosphate = D-glyceraldehyde 3-phosphate + acetaldehyde</text>
        <dbReference type="Rhea" id="RHEA:12821"/>
        <dbReference type="ChEBI" id="CHEBI:15343"/>
        <dbReference type="ChEBI" id="CHEBI:59776"/>
        <dbReference type="ChEBI" id="CHEBI:62877"/>
        <dbReference type="EC" id="4.1.2.4"/>
    </reaction>
</comment>
<dbReference type="HAMAP" id="MF_00114">
    <property type="entry name" value="DeoC_type1"/>
    <property type="match status" value="1"/>
</dbReference>
<protein>
    <recommendedName>
        <fullName evidence="7">Deoxyribose-phosphate aldolase</fullName>
        <shortName evidence="7">DERA</shortName>
        <ecNumber evidence="7">4.1.2.4</ecNumber>
    </recommendedName>
    <alternativeName>
        <fullName evidence="7">2-deoxy-D-ribose 5-phosphate aldolase</fullName>
    </alternativeName>
    <alternativeName>
        <fullName evidence="7">Phosphodeoxyriboaldolase</fullName>
        <shortName evidence="7">Deoxyriboaldolase</shortName>
    </alternativeName>
</protein>
<dbReference type="GO" id="GO:0004139">
    <property type="term" value="F:deoxyribose-phosphate aldolase activity"/>
    <property type="evidence" value="ECO:0007669"/>
    <property type="project" value="UniProtKB-UniRule"/>
</dbReference>
<dbReference type="UniPathway" id="UPA00002">
    <property type="reaction ID" value="UER00468"/>
</dbReference>
<dbReference type="GO" id="GO:0005737">
    <property type="term" value="C:cytoplasm"/>
    <property type="evidence" value="ECO:0007669"/>
    <property type="project" value="UniProtKB-SubCell"/>
</dbReference>
<comment type="caution">
    <text evidence="8">The sequence shown here is derived from an EMBL/GenBank/DDBJ whole genome shotgun (WGS) entry which is preliminary data.</text>
</comment>
<name>A0A662D8W6_UNCAE</name>
<accession>A0A662D8W6</accession>
<dbReference type="GO" id="GO:0016052">
    <property type="term" value="P:carbohydrate catabolic process"/>
    <property type="evidence" value="ECO:0007669"/>
    <property type="project" value="TreeGrafter"/>
</dbReference>
<dbReference type="Pfam" id="PF01791">
    <property type="entry name" value="DeoC"/>
    <property type="match status" value="1"/>
</dbReference>
<evidence type="ECO:0000256" key="7">
    <source>
        <dbReference type="HAMAP-Rule" id="MF_00114"/>
    </source>
</evidence>
<dbReference type="Gene3D" id="3.20.20.70">
    <property type="entry name" value="Aldolase class I"/>
    <property type="match status" value="1"/>
</dbReference>
<dbReference type="InterPro" id="IPR028581">
    <property type="entry name" value="DeoC_typeI"/>
</dbReference>
<feature type="active site" description="Proton donor/acceptor" evidence="7">
    <location>
        <position position="193"/>
    </location>
</feature>
<comment type="pathway">
    <text evidence="7">Carbohydrate degradation; 2-deoxy-D-ribose 1-phosphate degradation; D-glyceraldehyde 3-phosphate and acetaldehyde from 2-deoxy-alpha-D-ribose 1-phosphate: step 2/2.</text>
</comment>
<dbReference type="GO" id="GO:0006018">
    <property type="term" value="P:2-deoxyribose 1-phosphate catabolic process"/>
    <property type="evidence" value="ECO:0007669"/>
    <property type="project" value="UniProtKB-UniRule"/>
</dbReference>
<evidence type="ECO:0000256" key="2">
    <source>
        <dbReference type="ARBA" id="ARBA00022490"/>
    </source>
</evidence>
<dbReference type="NCBIfam" id="TIGR00126">
    <property type="entry name" value="deoC"/>
    <property type="match status" value="1"/>
</dbReference>
<feature type="active site" description="Proton donor/acceptor" evidence="7">
    <location>
        <position position="102"/>
    </location>
</feature>
<reference evidence="8 9" key="1">
    <citation type="submission" date="2018-06" db="EMBL/GenBank/DDBJ databases">
        <title>Extensive metabolic versatility and redundancy in microbially diverse, dynamic hydrothermal sediments.</title>
        <authorList>
            <person name="Dombrowski N."/>
            <person name="Teske A."/>
            <person name="Baker B.J."/>
        </authorList>
    </citation>
    <scope>NUCLEOTIDE SEQUENCE [LARGE SCALE GENOMIC DNA]</scope>
    <source>
        <strain evidence="8">B19_G9</strain>
    </source>
</reference>
<gene>
    <name evidence="7 8" type="primary">deoC</name>
    <name evidence="8" type="ORF">DRI96_05455</name>
</gene>
<evidence type="ECO:0000313" key="8">
    <source>
        <dbReference type="EMBL" id="RLE11895.1"/>
    </source>
</evidence>
<comment type="similarity">
    <text evidence="1 7">Belongs to the DeoC/FbaB aldolase family. DeoC type 1 subfamily.</text>
</comment>
<dbReference type="Proteomes" id="UP000267654">
    <property type="component" value="Unassembled WGS sequence"/>
</dbReference>